<gene>
    <name evidence="2" type="ORF">ACFQ1Z_04125</name>
</gene>
<name>A0ABW3F4G5_9PROT</name>
<dbReference type="PROSITE" id="PS51257">
    <property type="entry name" value="PROKAR_LIPOPROTEIN"/>
    <property type="match status" value="1"/>
</dbReference>
<evidence type="ECO:0000313" key="2">
    <source>
        <dbReference type="EMBL" id="MFD0912724.1"/>
    </source>
</evidence>
<comment type="caution">
    <text evidence="2">The sequence shown here is derived from an EMBL/GenBank/DDBJ whole genome shotgun (WGS) entry which is preliminary data.</text>
</comment>
<dbReference type="InterPro" id="IPR010131">
    <property type="entry name" value="MdtP/NodT-like"/>
</dbReference>
<feature type="chain" id="PRO_5046990651" evidence="1">
    <location>
        <begin position="21"/>
        <end position="472"/>
    </location>
</feature>
<dbReference type="Gene3D" id="1.20.1600.10">
    <property type="entry name" value="Outer membrane efflux proteins (OEP)"/>
    <property type="match status" value="1"/>
</dbReference>
<sequence>MRYLACLCPLLLAACGIAYQAQPIQQQQNIETIQQAQPTQEGFRQFVQTQYPQTAWPITAWDIDRLTLSALYFHPSLKVAKSDYAVALAGITSAGLRPLVGLNGQLSKSNQANGDISPWAYGLQVDIPFITANKRQINIDIARYQADIAKILISETAWMLRQQLSLDLILLAEQQALQASLAKLQKSQASLLSAYQKRLDIGVAGKSDVLPIRLQHDQAAWQLQQLTLQIRQTEQKIMHDAGLTGQNNAALNIAAMNISQILKARFDQPQAYQDAKTIQHYALTNRMDIQRGLAQYARAESQLRLEMAKRYPDITLSPGILYEYGDRIWALGIGGMLNLLNKSSDLWAHAEQLRQNEATRFYALQHHIIQLSEQSYLKYRDAANLLISMTQEYAQQSQRKQQLENQWHQGLIDKTEYLQTEIQFYAAQQRLVTQQANVLRALQEIENVMQKPILLSQQTATFAIQAQEVPVK</sequence>
<dbReference type="RefSeq" id="WP_379055875.1">
    <property type="nucleotide sequence ID" value="NZ_JBHTKB010000001.1"/>
</dbReference>
<keyword evidence="3" id="KW-1185">Reference proteome</keyword>
<organism evidence="2 3">
    <name type="scientific">Methylophilus luteus</name>
    <dbReference type="NCBI Taxonomy" id="640108"/>
    <lineage>
        <taxon>Bacteria</taxon>
        <taxon>Pseudomonadati</taxon>
        <taxon>Pseudomonadota</taxon>
        <taxon>Betaproteobacteria</taxon>
        <taxon>Nitrosomonadales</taxon>
        <taxon>Methylophilaceae</taxon>
        <taxon>Methylophilus</taxon>
    </lineage>
</organism>
<proteinExistence type="predicted"/>
<dbReference type="EMBL" id="JBHTKB010000001">
    <property type="protein sequence ID" value="MFD0912724.1"/>
    <property type="molecule type" value="Genomic_DNA"/>
</dbReference>
<feature type="signal peptide" evidence="1">
    <location>
        <begin position="1"/>
        <end position="20"/>
    </location>
</feature>
<dbReference type="PANTHER" id="PTHR30203:SF24">
    <property type="entry name" value="BLR4935 PROTEIN"/>
    <property type="match status" value="1"/>
</dbReference>
<evidence type="ECO:0000256" key="1">
    <source>
        <dbReference type="SAM" id="SignalP"/>
    </source>
</evidence>
<reference evidence="3" key="1">
    <citation type="journal article" date="2019" name="Int. J. Syst. Evol. Microbiol.">
        <title>The Global Catalogue of Microorganisms (GCM) 10K type strain sequencing project: providing services to taxonomists for standard genome sequencing and annotation.</title>
        <authorList>
            <consortium name="The Broad Institute Genomics Platform"/>
            <consortium name="The Broad Institute Genome Sequencing Center for Infectious Disease"/>
            <person name="Wu L."/>
            <person name="Ma J."/>
        </authorList>
    </citation>
    <scope>NUCLEOTIDE SEQUENCE [LARGE SCALE GENOMIC DNA]</scope>
    <source>
        <strain evidence="3">CCUG 58412</strain>
    </source>
</reference>
<protein>
    <submittedName>
        <fullName evidence="2">TolC family protein</fullName>
    </submittedName>
</protein>
<keyword evidence="1" id="KW-0732">Signal</keyword>
<dbReference type="SUPFAM" id="SSF56954">
    <property type="entry name" value="Outer membrane efflux proteins (OEP)"/>
    <property type="match status" value="1"/>
</dbReference>
<accession>A0ABW3F4G5</accession>
<dbReference type="PANTHER" id="PTHR30203">
    <property type="entry name" value="OUTER MEMBRANE CATION EFFLUX PROTEIN"/>
    <property type="match status" value="1"/>
</dbReference>
<evidence type="ECO:0000313" key="3">
    <source>
        <dbReference type="Proteomes" id="UP001597128"/>
    </source>
</evidence>
<dbReference type="Proteomes" id="UP001597128">
    <property type="component" value="Unassembled WGS sequence"/>
</dbReference>